<dbReference type="Gene3D" id="3.40.140.10">
    <property type="entry name" value="Cytidine Deaminase, domain 2"/>
    <property type="match status" value="1"/>
</dbReference>
<dbReference type="InterPro" id="IPR024072">
    <property type="entry name" value="DHFR-like_dom_sf"/>
</dbReference>
<keyword evidence="11 13" id="KW-0560">Oxidoreductase</keyword>
<evidence type="ECO:0000256" key="14">
    <source>
        <dbReference type="PIRSR" id="PIRSR006769-1"/>
    </source>
</evidence>
<dbReference type="UniPathway" id="UPA00275">
    <property type="reaction ID" value="UER00401"/>
</dbReference>
<evidence type="ECO:0000256" key="15">
    <source>
        <dbReference type="PIRSR" id="PIRSR006769-2"/>
    </source>
</evidence>
<evidence type="ECO:0000259" key="17">
    <source>
        <dbReference type="PROSITE" id="PS51747"/>
    </source>
</evidence>
<dbReference type="SUPFAM" id="SSF53597">
    <property type="entry name" value="Dihydrofolate reductase-like"/>
    <property type="match status" value="1"/>
</dbReference>
<dbReference type="GO" id="GO:0008835">
    <property type="term" value="F:diaminohydroxyphosphoribosylaminopyrimidine deaminase activity"/>
    <property type="evidence" value="ECO:0007669"/>
    <property type="project" value="UniProtKB-EC"/>
</dbReference>
<evidence type="ECO:0000256" key="16">
    <source>
        <dbReference type="PIRSR" id="PIRSR006769-3"/>
    </source>
</evidence>
<dbReference type="EMBL" id="MUZR01000007">
    <property type="protein sequence ID" value="OOC11080.1"/>
    <property type="molecule type" value="Genomic_DNA"/>
</dbReference>
<dbReference type="InterPro" id="IPR016193">
    <property type="entry name" value="Cytidine_deaminase-like"/>
</dbReference>
<evidence type="ECO:0000256" key="10">
    <source>
        <dbReference type="ARBA" id="ARBA00022857"/>
    </source>
</evidence>
<comment type="pathway">
    <text evidence="2 13">Cofactor biosynthesis; riboflavin biosynthesis; 5-amino-6-(D-ribitylamino)uracil from GTP: step 2/4.</text>
</comment>
<keyword evidence="12" id="KW-0511">Multifunctional enzyme</keyword>
<sequence length="389" mass="41195">MNAADREWMHRALMLADCGRFTADPNPRVGCVIVRDGHEVGVGVHWRAGEAHAEVNALQAAGDAARGATAYVSLEPCNHHGRTPPCTEALIAAGVGRVVIAMEDPDPRVCGGGADRLRAAGIAVETGLLEAEARALNPGFVQRMERGRPWVRIKSAISLDGRTAMASGESQWITGEAARNDVQLWRARAGAILTGSGTVLADDPQLNVRRSPTELAAAAGLPESPRLADLPVRQPLRLIVDSGLRTPPTARILQGSPTWVLTTESAAAGPAADVLRGRGADLIVLPEAAEDAAGHLDLQALLAELHTREINELHVEAGPGLAGALARAGLVDEWLVYQAPLLLGSGGRPMVDWDIGRMAERAELEVVESRWLGETLRLRALPRGVPNSL</sequence>
<dbReference type="RefSeq" id="WP_077243701.1">
    <property type="nucleotide sequence ID" value="NZ_MUZR01000007.1"/>
</dbReference>
<keyword evidence="9 13" id="KW-0862">Zinc</keyword>
<comment type="catalytic activity">
    <reaction evidence="13">
        <text>5-amino-6-(5-phospho-D-ribitylamino)uracil + NADP(+) = 5-amino-6-(5-phospho-D-ribosylamino)uracil + NADPH + H(+)</text>
        <dbReference type="Rhea" id="RHEA:17845"/>
        <dbReference type="ChEBI" id="CHEBI:15378"/>
        <dbReference type="ChEBI" id="CHEBI:57783"/>
        <dbReference type="ChEBI" id="CHEBI:58349"/>
        <dbReference type="ChEBI" id="CHEBI:58421"/>
        <dbReference type="ChEBI" id="CHEBI:58453"/>
        <dbReference type="EC" id="1.1.1.193"/>
    </reaction>
</comment>
<gene>
    <name evidence="18" type="ORF">B1A74_02835</name>
</gene>
<dbReference type="InterPro" id="IPR004794">
    <property type="entry name" value="Eubact_RibD"/>
</dbReference>
<name>A0A1V3A151_9GAMM</name>
<comment type="pathway">
    <text evidence="3 13">Cofactor biosynthesis; riboflavin biosynthesis; 5-amino-6-(D-ribitylamino)uracil from GTP: step 3/4.</text>
</comment>
<keyword evidence="7 13" id="KW-0479">Metal-binding</keyword>
<dbReference type="SUPFAM" id="SSF53927">
    <property type="entry name" value="Cytidine deaminase-like"/>
    <property type="match status" value="1"/>
</dbReference>
<dbReference type="OrthoDB" id="9800865at2"/>
<evidence type="ECO:0000256" key="2">
    <source>
        <dbReference type="ARBA" id="ARBA00004882"/>
    </source>
</evidence>
<comment type="caution">
    <text evidence="18">The sequence shown here is derived from an EMBL/GenBank/DDBJ whole genome shotgun (WGS) entry which is preliminary data.</text>
</comment>
<evidence type="ECO:0000313" key="18">
    <source>
        <dbReference type="EMBL" id="OOC11080.1"/>
    </source>
</evidence>
<dbReference type="EC" id="1.1.1.193" evidence="13"/>
<evidence type="ECO:0000256" key="9">
    <source>
        <dbReference type="ARBA" id="ARBA00022833"/>
    </source>
</evidence>
<keyword evidence="6 13" id="KW-0686">Riboflavin biosynthesis</keyword>
<dbReference type="GO" id="GO:0008270">
    <property type="term" value="F:zinc ion binding"/>
    <property type="evidence" value="ECO:0007669"/>
    <property type="project" value="InterPro"/>
</dbReference>
<feature type="binding site" evidence="15">
    <location>
        <position position="242"/>
    </location>
    <ligand>
        <name>NADP(+)</name>
        <dbReference type="ChEBI" id="CHEBI:58349"/>
    </ligand>
</feature>
<feature type="binding site" evidence="15">
    <location>
        <position position="209"/>
    </location>
    <ligand>
        <name>substrate</name>
    </ligand>
</feature>
<protein>
    <recommendedName>
        <fullName evidence="13">Riboflavin biosynthesis protein RibD</fullName>
    </recommendedName>
    <domain>
        <recommendedName>
            <fullName evidence="13">Diaminohydroxyphosphoribosylaminopyrimidine deaminase</fullName>
            <shortName evidence="13">DRAP deaminase</shortName>
            <ecNumber evidence="13">3.5.4.26</ecNumber>
        </recommendedName>
        <alternativeName>
            <fullName evidence="13">Riboflavin-specific deaminase</fullName>
        </alternativeName>
    </domain>
    <domain>
        <recommendedName>
            <fullName evidence="13">5-amino-6-(5-phosphoribosylamino)uracil reductase</fullName>
            <ecNumber evidence="13">1.1.1.193</ecNumber>
        </recommendedName>
        <alternativeName>
            <fullName evidence="13">HTP reductase</fullName>
        </alternativeName>
    </domain>
</protein>
<evidence type="ECO:0000256" key="6">
    <source>
        <dbReference type="ARBA" id="ARBA00022619"/>
    </source>
</evidence>
<feature type="binding site" evidence="15">
    <location>
        <position position="172"/>
    </location>
    <ligand>
        <name>NADP(+)</name>
        <dbReference type="ChEBI" id="CHEBI:58349"/>
    </ligand>
</feature>
<dbReference type="InterPro" id="IPR011549">
    <property type="entry name" value="RibD_C"/>
</dbReference>
<evidence type="ECO:0000256" key="11">
    <source>
        <dbReference type="ARBA" id="ARBA00023002"/>
    </source>
</evidence>
<dbReference type="PROSITE" id="PS51747">
    <property type="entry name" value="CYT_DCMP_DEAMINASES_2"/>
    <property type="match status" value="1"/>
</dbReference>
<dbReference type="InterPro" id="IPR016192">
    <property type="entry name" value="APOBEC/CMP_deaminase_Zn-bd"/>
</dbReference>
<evidence type="ECO:0000256" key="5">
    <source>
        <dbReference type="ARBA" id="ARBA00007417"/>
    </source>
</evidence>
<comment type="function">
    <text evidence="1 13">Converts 2,5-diamino-6-(ribosylamino)-4(3h)-pyrimidinone 5'-phosphate into 5-amino-6-(ribosylamino)-2,4(1h,3h)-pyrimidinedione 5'-phosphate.</text>
</comment>
<feature type="binding site" evidence="15">
    <location>
        <position position="316"/>
    </location>
    <ligand>
        <name>substrate</name>
    </ligand>
</feature>
<dbReference type="AlphaFoldDB" id="A0A1V3A151"/>
<dbReference type="NCBIfam" id="TIGR00227">
    <property type="entry name" value="ribD_Cterm"/>
    <property type="match status" value="1"/>
</dbReference>
<dbReference type="Pfam" id="PF01872">
    <property type="entry name" value="RibD_C"/>
    <property type="match status" value="1"/>
</dbReference>
<dbReference type="EC" id="3.5.4.26" evidence="13"/>
<dbReference type="NCBIfam" id="TIGR00326">
    <property type="entry name" value="eubact_ribD"/>
    <property type="match status" value="1"/>
</dbReference>
<feature type="binding site" evidence="16">
    <location>
        <position position="52"/>
    </location>
    <ligand>
        <name>Zn(2+)</name>
        <dbReference type="ChEBI" id="CHEBI:29105"/>
        <note>catalytic</note>
    </ligand>
</feature>
<dbReference type="PANTHER" id="PTHR38011:SF7">
    <property type="entry name" value="2,5-DIAMINO-6-RIBOSYLAMINO-4(3H)-PYRIMIDINONE 5'-PHOSPHATE REDUCTASE"/>
    <property type="match status" value="1"/>
</dbReference>
<reference evidence="18 19" key="1">
    <citation type="submission" date="2017-02" db="EMBL/GenBank/DDBJ databases">
        <title>Genomic diversity within the haloalkaliphilic genus Thioalkalivibrio.</title>
        <authorList>
            <person name="Ahn A.-C."/>
            <person name="Meier-Kolthoff J."/>
            <person name="Overmars L."/>
            <person name="Richter M."/>
            <person name="Woyke T."/>
            <person name="Sorokin D.Y."/>
            <person name="Muyzer G."/>
        </authorList>
    </citation>
    <scope>NUCLEOTIDE SEQUENCE [LARGE SCALE GENOMIC DNA]</scope>
    <source>
        <strain evidence="18 19">HL17</strain>
    </source>
</reference>
<dbReference type="GO" id="GO:0050661">
    <property type="term" value="F:NADP binding"/>
    <property type="evidence" value="ECO:0007669"/>
    <property type="project" value="InterPro"/>
</dbReference>
<evidence type="ECO:0000313" key="19">
    <source>
        <dbReference type="Proteomes" id="UP000189177"/>
    </source>
</evidence>
<feature type="binding site" evidence="15">
    <location>
        <position position="202"/>
    </location>
    <ligand>
        <name>NADP(+)</name>
        <dbReference type="ChEBI" id="CHEBI:58349"/>
    </ligand>
</feature>
<comment type="catalytic activity">
    <reaction evidence="13">
        <text>2,5-diamino-6-hydroxy-4-(5-phosphoribosylamino)-pyrimidine + H2O + H(+) = 5-amino-6-(5-phospho-D-ribosylamino)uracil + NH4(+)</text>
        <dbReference type="Rhea" id="RHEA:21868"/>
        <dbReference type="ChEBI" id="CHEBI:15377"/>
        <dbReference type="ChEBI" id="CHEBI:15378"/>
        <dbReference type="ChEBI" id="CHEBI:28938"/>
        <dbReference type="ChEBI" id="CHEBI:58453"/>
        <dbReference type="ChEBI" id="CHEBI:58614"/>
        <dbReference type="EC" id="3.5.4.26"/>
    </reaction>
</comment>
<dbReference type="GO" id="GO:0008703">
    <property type="term" value="F:5-amino-6-(5-phosphoribosylamino)uracil reductase activity"/>
    <property type="evidence" value="ECO:0007669"/>
    <property type="project" value="UniProtKB-EC"/>
</dbReference>
<dbReference type="Proteomes" id="UP000189177">
    <property type="component" value="Unassembled WGS sequence"/>
</dbReference>
<dbReference type="STRING" id="252474.B1A74_02835"/>
<dbReference type="FunFam" id="3.40.140.10:FF:000025">
    <property type="entry name" value="Riboflavin biosynthesis protein RibD"/>
    <property type="match status" value="1"/>
</dbReference>
<dbReference type="InterPro" id="IPR002734">
    <property type="entry name" value="RibDG_C"/>
</dbReference>
<feature type="binding site" evidence="15">
    <location>
        <position position="170"/>
    </location>
    <ligand>
        <name>substrate</name>
    </ligand>
</feature>
<dbReference type="InterPro" id="IPR002125">
    <property type="entry name" value="CMP_dCMP_dom"/>
</dbReference>
<dbReference type="PANTHER" id="PTHR38011">
    <property type="entry name" value="DIHYDROFOLATE REDUCTASE FAMILY PROTEIN (AFU_ORTHOLOGUE AFUA_8G06820)"/>
    <property type="match status" value="1"/>
</dbReference>
<accession>A0A1V3A151</accession>
<comment type="similarity">
    <text evidence="4 13">In the N-terminal section; belongs to the cytidine and deoxycytidylate deaminase family.</text>
</comment>
<feature type="binding site" evidence="16">
    <location>
        <position position="77"/>
    </location>
    <ligand>
        <name>Zn(2+)</name>
        <dbReference type="ChEBI" id="CHEBI:29105"/>
        <note>catalytic</note>
    </ligand>
</feature>
<feature type="binding site" evidence="15">
    <location>
        <position position="186"/>
    </location>
    <ligand>
        <name>substrate</name>
    </ligand>
</feature>
<evidence type="ECO:0000256" key="8">
    <source>
        <dbReference type="ARBA" id="ARBA00022801"/>
    </source>
</evidence>
<comment type="cofactor">
    <cofactor evidence="13 16">
        <name>Zn(2+)</name>
        <dbReference type="ChEBI" id="CHEBI:29105"/>
    </cofactor>
    <text evidence="13 16">Binds 1 zinc ion.</text>
</comment>
<feature type="binding site" evidence="15">
    <location>
        <position position="206"/>
    </location>
    <ligand>
        <name>substrate</name>
    </ligand>
</feature>
<feature type="domain" description="CMP/dCMP-type deaminase" evidence="17">
    <location>
        <begin position="3"/>
        <end position="125"/>
    </location>
</feature>
<keyword evidence="19" id="KW-1185">Reference proteome</keyword>
<evidence type="ECO:0000256" key="1">
    <source>
        <dbReference type="ARBA" id="ARBA00002151"/>
    </source>
</evidence>
<evidence type="ECO:0000256" key="4">
    <source>
        <dbReference type="ARBA" id="ARBA00005259"/>
    </source>
</evidence>
<keyword evidence="10 13" id="KW-0521">NADP</keyword>
<feature type="binding site" evidence="15">
    <location>
        <position position="198"/>
    </location>
    <ligand>
        <name>NADP(+)</name>
        <dbReference type="ChEBI" id="CHEBI:58349"/>
    </ligand>
</feature>
<dbReference type="GO" id="GO:0009231">
    <property type="term" value="P:riboflavin biosynthetic process"/>
    <property type="evidence" value="ECO:0007669"/>
    <property type="project" value="UniProtKB-UniPathway"/>
</dbReference>
<dbReference type="Pfam" id="PF00383">
    <property type="entry name" value="dCMP_cyt_deam_1"/>
    <property type="match status" value="1"/>
</dbReference>
<feature type="active site" description="Proton donor" evidence="14">
    <location>
        <position position="54"/>
    </location>
</feature>
<evidence type="ECO:0000256" key="13">
    <source>
        <dbReference type="PIRNR" id="PIRNR006769"/>
    </source>
</evidence>
<dbReference type="CDD" id="cd01284">
    <property type="entry name" value="Riboflavin_deaminase-reductase"/>
    <property type="match status" value="1"/>
</dbReference>
<comment type="similarity">
    <text evidence="5 13">In the C-terminal section; belongs to the HTP reductase family.</text>
</comment>
<evidence type="ECO:0000256" key="12">
    <source>
        <dbReference type="ARBA" id="ARBA00023268"/>
    </source>
</evidence>
<feature type="binding site" evidence="16">
    <location>
        <position position="86"/>
    </location>
    <ligand>
        <name>Zn(2+)</name>
        <dbReference type="ChEBI" id="CHEBI:29105"/>
        <note>catalytic</note>
    </ligand>
</feature>
<feature type="binding site" evidence="15">
    <location>
        <begin position="318"/>
        <end position="324"/>
    </location>
    <ligand>
        <name>NADP(+)</name>
        <dbReference type="ChEBI" id="CHEBI:58349"/>
    </ligand>
</feature>
<proteinExistence type="inferred from homology"/>
<evidence type="ECO:0000256" key="7">
    <source>
        <dbReference type="ARBA" id="ARBA00022723"/>
    </source>
</evidence>
<dbReference type="PIRSF" id="PIRSF006769">
    <property type="entry name" value="RibD"/>
    <property type="match status" value="1"/>
</dbReference>
<feature type="binding site" evidence="15">
    <location>
        <position position="156"/>
    </location>
    <ligand>
        <name>NADP(+)</name>
        <dbReference type="ChEBI" id="CHEBI:58349"/>
    </ligand>
</feature>
<keyword evidence="8 13" id="KW-0378">Hydrolase</keyword>
<dbReference type="InterPro" id="IPR050765">
    <property type="entry name" value="Riboflavin_Biosynth_HTPR"/>
</dbReference>
<evidence type="ECO:0000256" key="3">
    <source>
        <dbReference type="ARBA" id="ARBA00004910"/>
    </source>
</evidence>
<dbReference type="PROSITE" id="PS00903">
    <property type="entry name" value="CYT_DCMP_DEAMINASES_1"/>
    <property type="match status" value="1"/>
</dbReference>
<organism evidence="18 19">
    <name type="scientific">Thioalkalivibrio halophilus</name>
    <dbReference type="NCBI Taxonomy" id="252474"/>
    <lineage>
        <taxon>Bacteria</taxon>
        <taxon>Pseudomonadati</taxon>
        <taxon>Pseudomonadota</taxon>
        <taxon>Gammaproteobacteria</taxon>
        <taxon>Chromatiales</taxon>
        <taxon>Ectothiorhodospiraceae</taxon>
        <taxon>Thioalkalivibrio</taxon>
    </lineage>
</organism>
<dbReference type="Gene3D" id="3.40.430.10">
    <property type="entry name" value="Dihydrofolate Reductase, subunit A"/>
    <property type="match status" value="1"/>
</dbReference>